<keyword evidence="4" id="KW-1185">Reference proteome</keyword>
<dbReference type="Pfam" id="PF16074">
    <property type="entry name" value="PilW"/>
    <property type="match status" value="1"/>
</dbReference>
<dbReference type="Proteomes" id="UP000067461">
    <property type="component" value="Chromosome"/>
</dbReference>
<evidence type="ECO:0000256" key="1">
    <source>
        <dbReference type="SAM" id="MobiDB-lite"/>
    </source>
</evidence>
<dbReference type="PROSITE" id="PS00409">
    <property type="entry name" value="PROKAR_NTER_METHYL"/>
    <property type="match status" value="1"/>
</dbReference>
<gene>
    <name evidence="3" type="ORF">SRAA_1536</name>
</gene>
<protein>
    <submittedName>
        <fullName evidence="3">Tfp pilus assembly protein PilW</fullName>
    </submittedName>
</protein>
<dbReference type="HOGENOM" id="CLU_052493_1_0_4"/>
<dbReference type="OrthoDB" id="5496259at2"/>
<reference evidence="3 4" key="1">
    <citation type="journal article" date="2014" name="Nat. Commun.">
        <title>Physiological and genomic features of highly alkaliphilic hydrogen-utilizing Betaproteobacteria from a continental serpentinizing site.</title>
        <authorList>
            <person name="Suzuki S."/>
            <person name="Kuenen J.G."/>
            <person name="Schipper K."/>
            <person name="van der Velde S."/>
            <person name="Ishii S."/>
            <person name="Wu A."/>
            <person name="Sorokin D.Y."/>
            <person name="Tenney A."/>
            <person name="Meng X.Y."/>
            <person name="Morrill P.L."/>
            <person name="Kamagata Y."/>
            <person name="Muyzer G."/>
            <person name="Nealson K.H."/>
        </authorList>
    </citation>
    <scope>NUCLEOTIDE SEQUENCE [LARGE SCALE GENOMIC DNA]</scope>
    <source>
        <strain evidence="3 4">A1</strain>
    </source>
</reference>
<evidence type="ECO:0000313" key="4">
    <source>
        <dbReference type="Proteomes" id="UP000067461"/>
    </source>
</evidence>
<dbReference type="GO" id="GO:0043683">
    <property type="term" value="P:type IV pilus assembly"/>
    <property type="evidence" value="ECO:0007669"/>
    <property type="project" value="InterPro"/>
</dbReference>
<dbReference type="Pfam" id="PF07963">
    <property type="entry name" value="N_methyl"/>
    <property type="match status" value="1"/>
</dbReference>
<keyword evidence="2" id="KW-1133">Transmembrane helix</keyword>
<evidence type="ECO:0000256" key="2">
    <source>
        <dbReference type="SAM" id="Phobius"/>
    </source>
</evidence>
<dbReference type="STRING" id="1458425.SRAA_1536"/>
<keyword evidence="2" id="KW-0472">Membrane</keyword>
<evidence type="ECO:0000313" key="3">
    <source>
        <dbReference type="EMBL" id="BAO81390.1"/>
    </source>
</evidence>
<dbReference type="AlphaFoldDB" id="A0A060NJP1"/>
<dbReference type="EMBL" id="AP014568">
    <property type="protein sequence ID" value="BAO81390.1"/>
    <property type="molecule type" value="Genomic_DNA"/>
</dbReference>
<dbReference type="RefSeq" id="WP_052467523.1">
    <property type="nucleotide sequence ID" value="NZ_AP014568.1"/>
</dbReference>
<proteinExistence type="predicted"/>
<dbReference type="NCBIfam" id="TIGR02532">
    <property type="entry name" value="IV_pilin_GFxxxE"/>
    <property type="match status" value="1"/>
</dbReference>
<dbReference type="InterPro" id="IPR012902">
    <property type="entry name" value="N_methyl_site"/>
</dbReference>
<accession>A0A060NJP1</accession>
<dbReference type="InterPro" id="IPR032092">
    <property type="entry name" value="PilW"/>
</dbReference>
<sequence>MHTPTTRPPHNRRTSQAPVAAHGAPGRPAQRPRHGATSVLRQRGLTLIEVLVALLLGLLLIGAVGGLYLANHQTFRQVENMARINENARLAFELLGRDLREAGGMVCGGNLPTAWGIDWGQGLQGFNENQALPARDFGNATGDRRDGTDAVVVWSGTLNPALDCPATGGSWSELHVSAWYIGFNSRGGFSLYRIRLDYSVADPLNPRASSGPEEMIENVRNLQLVYLESDGGALGASYVDANRVNDWRRVQAVRLALTYQSAEAVGTNAQPITRPLPFVVGLRNRLP</sequence>
<keyword evidence="2" id="KW-0812">Transmembrane</keyword>
<organism evidence="3 4">
    <name type="scientific">Serpentinimonas raichei</name>
    <dbReference type="NCBI Taxonomy" id="1458425"/>
    <lineage>
        <taxon>Bacteria</taxon>
        <taxon>Pseudomonadati</taxon>
        <taxon>Pseudomonadota</taxon>
        <taxon>Betaproteobacteria</taxon>
        <taxon>Burkholderiales</taxon>
        <taxon>Comamonadaceae</taxon>
        <taxon>Serpentinimonas</taxon>
    </lineage>
</organism>
<name>A0A060NJP1_9BURK</name>
<feature type="region of interest" description="Disordered" evidence="1">
    <location>
        <begin position="1"/>
        <end position="37"/>
    </location>
</feature>
<dbReference type="KEGG" id="cbaa:SRAA_1536"/>
<feature type="transmembrane region" description="Helical" evidence="2">
    <location>
        <begin position="50"/>
        <end position="70"/>
    </location>
</feature>